<dbReference type="EMBL" id="FNYW01000037">
    <property type="protein sequence ID" value="SEI95684.1"/>
    <property type="molecule type" value="Genomic_DNA"/>
</dbReference>
<proteinExistence type="predicted"/>
<evidence type="ECO:0000313" key="2">
    <source>
        <dbReference type="EMBL" id="SEI95684.1"/>
    </source>
</evidence>
<keyword evidence="1" id="KW-1133">Transmembrane helix</keyword>
<evidence type="ECO:0000256" key="1">
    <source>
        <dbReference type="SAM" id="Phobius"/>
    </source>
</evidence>
<keyword evidence="3" id="KW-1185">Reference proteome</keyword>
<dbReference type="Pfam" id="PF06961">
    <property type="entry name" value="DUF1294"/>
    <property type="match status" value="1"/>
</dbReference>
<feature type="transmembrane region" description="Helical" evidence="1">
    <location>
        <begin position="12"/>
        <end position="29"/>
    </location>
</feature>
<dbReference type="STRING" id="1130080.SAMN04488113_13717"/>
<dbReference type="Proteomes" id="UP000198564">
    <property type="component" value="Unassembled WGS sequence"/>
</dbReference>
<sequence>MKFILFENEVKFVILAFITGMNLYTLLLFNSDKRRAIKGSYRISEKKLLTSAFLLGGIGAWLGMVLFRHKTKHLIFRISLPFSMLITVLVIYGTIKI</sequence>
<keyword evidence="1" id="KW-0472">Membrane</keyword>
<accession>A0A1H6UYD0</accession>
<reference evidence="3" key="1">
    <citation type="submission" date="2016-10" db="EMBL/GenBank/DDBJ databases">
        <authorList>
            <person name="Varghese N."/>
            <person name="Submissions S."/>
        </authorList>
    </citation>
    <scope>NUCLEOTIDE SEQUENCE [LARGE SCALE GENOMIC DNA]</scope>
    <source>
        <strain evidence="3">DSM 25751</strain>
    </source>
</reference>
<feature type="transmembrane region" description="Helical" evidence="1">
    <location>
        <begin position="74"/>
        <end position="95"/>
    </location>
</feature>
<gene>
    <name evidence="2" type="ORF">SAMN04488113_13717</name>
</gene>
<organism evidence="2 3">
    <name type="scientific">Alkalibacterium gilvum</name>
    <dbReference type="NCBI Taxonomy" id="1130080"/>
    <lineage>
        <taxon>Bacteria</taxon>
        <taxon>Bacillati</taxon>
        <taxon>Bacillota</taxon>
        <taxon>Bacilli</taxon>
        <taxon>Lactobacillales</taxon>
        <taxon>Carnobacteriaceae</taxon>
        <taxon>Alkalibacterium</taxon>
    </lineage>
</organism>
<protein>
    <submittedName>
        <fullName evidence="2">Uncharacterized membrane protein YsdA, DUF1294 family</fullName>
    </submittedName>
</protein>
<dbReference type="InterPro" id="IPR010718">
    <property type="entry name" value="DUF1294"/>
</dbReference>
<name>A0A1H6UYD0_9LACT</name>
<dbReference type="AlphaFoldDB" id="A0A1H6UYD0"/>
<keyword evidence="1" id="KW-0812">Transmembrane</keyword>
<evidence type="ECO:0000313" key="3">
    <source>
        <dbReference type="Proteomes" id="UP000198564"/>
    </source>
</evidence>
<feature type="transmembrane region" description="Helical" evidence="1">
    <location>
        <begin position="49"/>
        <end position="68"/>
    </location>
</feature>